<dbReference type="AlphaFoldDB" id="A0A117RRW4"/>
<proteinExistence type="predicted"/>
<name>A0A117RRW4_9ACTN</name>
<accession>A0A117RRW4</accession>
<evidence type="ECO:0000313" key="3">
    <source>
        <dbReference type="Proteomes" id="UP000053429"/>
    </source>
</evidence>
<evidence type="ECO:0000313" key="2">
    <source>
        <dbReference type="EMBL" id="KUO05839.1"/>
    </source>
</evidence>
<keyword evidence="3" id="KW-1185">Reference proteome</keyword>
<dbReference type="Proteomes" id="UP000053429">
    <property type="component" value="Unassembled WGS sequence"/>
</dbReference>
<protein>
    <submittedName>
        <fullName evidence="2">Uncharacterized protein</fullName>
    </submittedName>
</protein>
<feature type="region of interest" description="Disordered" evidence="1">
    <location>
        <begin position="80"/>
        <end position="110"/>
    </location>
</feature>
<organism evidence="2 3">
    <name type="scientific">Streptomyces caeruleatus</name>
    <dbReference type="NCBI Taxonomy" id="661399"/>
    <lineage>
        <taxon>Bacteria</taxon>
        <taxon>Bacillati</taxon>
        <taxon>Actinomycetota</taxon>
        <taxon>Actinomycetes</taxon>
        <taxon>Kitasatosporales</taxon>
        <taxon>Streptomycetaceae</taxon>
        <taxon>Streptomyces</taxon>
    </lineage>
</organism>
<evidence type="ECO:0000256" key="1">
    <source>
        <dbReference type="SAM" id="MobiDB-lite"/>
    </source>
</evidence>
<dbReference type="EMBL" id="LMWY01000003">
    <property type="protein sequence ID" value="KUO05839.1"/>
    <property type="molecule type" value="Genomic_DNA"/>
</dbReference>
<sequence>MGRDVPSESALVDQVVHDGERQVFDEPLPGVCRQNGTSSRLGGLQMQLPCVEDIRLRVRCGQTARAYRLGTRTLLLDENRETAGGQIDKMPYSRQRGSPAQQVDGLDSHRRQRVVCTRSSGQHPVEKREILARLVNNPP</sequence>
<comment type="caution">
    <text evidence="2">The sequence shown here is derived from an EMBL/GenBank/DDBJ whole genome shotgun (WGS) entry which is preliminary data.</text>
</comment>
<gene>
    <name evidence="2" type="ORF">AQJ67_03180</name>
</gene>
<reference evidence="2 3" key="1">
    <citation type="submission" date="2015-10" db="EMBL/GenBank/DDBJ databases">
        <title>Draft genome sequence of Streptomyces caeruleatus NRRL B-24802, type strain for the species Streptomyces caeruleatus.</title>
        <authorList>
            <person name="Ruckert C."/>
            <person name="Winkler A."/>
            <person name="Kalinowski J."/>
            <person name="Kampfer P."/>
            <person name="Glaeser S."/>
        </authorList>
    </citation>
    <scope>NUCLEOTIDE SEQUENCE [LARGE SCALE GENOMIC DNA]</scope>
    <source>
        <strain evidence="2 3">NRRL B-24802</strain>
    </source>
</reference>